<dbReference type="Gene3D" id="3.30.360.10">
    <property type="entry name" value="Dihydrodipicolinate Reductase, domain 2"/>
    <property type="match status" value="1"/>
</dbReference>
<name>A0A495A710_9BACI</name>
<feature type="domain" description="Gfo/Idh/MocA-like oxidoreductase N-terminal" evidence="1">
    <location>
        <begin position="4"/>
        <end position="123"/>
    </location>
</feature>
<dbReference type="Pfam" id="PF01408">
    <property type="entry name" value="GFO_IDH_MocA"/>
    <property type="match status" value="1"/>
</dbReference>
<dbReference type="InterPro" id="IPR051450">
    <property type="entry name" value="Gfo/Idh/MocA_Oxidoreductases"/>
</dbReference>
<sequence length="344" mass="38125">MKKIKVAVIGCGSIAKHRHLPEYANNKAVEIVAVCDIVSDRVTEMAELYNAKAYTDFEELLEKESVDAVSICLPNYLHAPVSIAALNAGSHVLCEKPMATSSKEAEEMIEAAKRNEKKLMIGHNQRFVSSHQKARELIATGEVGKIYSFRTTFGHGGPEGWSADGENSWFFQKEKAFIGAMGDLGVHKADLLRYILNDEFTEVAAFVETNAKENADVDDNAVCILKTERGITGTLAASWAYTAKEDNSTVIYGENATLRLEEDPVNNLIVQYKNGEVVRYELAGIQSNDEDGQTNTHVIDHFVEAIENDEKPLIDGEEGKKSLEVVLGALKSVKEKRIYQLERR</sequence>
<comment type="caution">
    <text evidence="3">The sequence shown here is derived from an EMBL/GenBank/DDBJ whole genome shotgun (WGS) entry which is preliminary data.</text>
</comment>
<dbReference type="EMBL" id="RBZP01000002">
    <property type="protein sequence ID" value="RKQ35612.1"/>
    <property type="molecule type" value="Genomic_DNA"/>
</dbReference>
<dbReference type="PRINTS" id="PR01775">
    <property type="entry name" value="GLFROXRDTASE"/>
</dbReference>
<dbReference type="InterPro" id="IPR036291">
    <property type="entry name" value="NAD(P)-bd_dom_sf"/>
</dbReference>
<evidence type="ECO:0000313" key="4">
    <source>
        <dbReference type="Proteomes" id="UP000269301"/>
    </source>
</evidence>
<dbReference type="Pfam" id="PF22725">
    <property type="entry name" value="GFO_IDH_MocA_C3"/>
    <property type="match status" value="1"/>
</dbReference>
<keyword evidence="4" id="KW-1185">Reference proteome</keyword>
<reference evidence="3 4" key="1">
    <citation type="journal article" date="2016" name="Int. J. Syst. Evol. Microbiol.">
        <title>Oceanobacillus halophilus sp. nov., a novel moderately halophilic bacterium from a hypersaline lake.</title>
        <authorList>
            <person name="Amoozegar M.A."/>
            <person name="Bagheri M."/>
            <person name="Makhdoumi A."/>
            <person name="Nikou M.M."/>
            <person name="Fazeli S.A.S."/>
            <person name="Schumann P."/>
            <person name="Sproer C."/>
            <person name="Sanchez-Porro C."/>
            <person name="Ventosa A."/>
        </authorList>
    </citation>
    <scope>NUCLEOTIDE SEQUENCE [LARGE SCALE GENOMIC DNA]</scope>
    <source>
        <strain evidence="3 4">DSM 23996</strain>
    </source>
</reference>
<dbReference type="PANTHER" id="PTHR43377">
    <property type="entry name" value="BILIVERDIN REDUCTASE A"/>
    <property type="match status" value="1"/>
</dbReference>
<dbReference type="SUPFAM" id="SSF55347">
    <property type="entry name" value="Glyceraldehyde-3-phosphate dehydrogenase-like, C-terminal domain"/>
    <property type="match status" value="1"/>
</dbReference>
<protein>
    <submittedName>
        <fullName evidence="3">Gfo/Idh/MocA family oxidoreductase</fullName>
    </submittedName>
</protein>
<dbReference type="PANTHER" id="PTHR43377:SF1">
    <property type="entry name" value="BILIVERDIN REDUCTASE A"/>
    <property type="match status" value="1"/>
</dbReference>
<dbReference type="RefSeq" id="WP_121203243.1">
    <property type="nucleotide sequence ID" value="NZ_RBZP01000002.1"/>
</dbReference>
<dbReference type="InterPro" id="IPR000683">
    <property type="entry name" value="Gfo/Idh/MocA-like_OxRdtase_N"/>
</dbReference>
<evidence type="ECO:0000313" key="3">
    <source>
        <dbReference type="EMBL" id="RKQ35612.1"/>
    </source>
</evidence>
<dbReference type="InterPro" id="IPR008354">
    <property type="entry name" value="Glc-Fru_OxRdtase_bac"/>
</dbReference>
<evidence type="ECO:0000259" key="2">
    <source>
        <dbReference type="Pfam" id="PF22725"/>
    </source>
</evidence>
<dbReference type="GO" id="GO:0000166">
    <property type="term" value="F:nucleotide binding"/>
    <property type="evidence" value="ECO:0007669"/>
    <property type="project" value="InterPro"/>
</dbReference>
<dbReference type="OrthoDB" id="9815825at2"/>
<proteinExistence type="predicted"/>
<dbReference type="AlphaFoldDB" id="A0A495A710"/>
<organism evidence="3 4">
    <name type="scientific">Oceanobacillus halophilus</name>
    <dbReference type="NCBI Taxonomy" id="930130"/>
    <lineage>
        <taxon>Bacteria</taxon>
        <taxon>Bacillati</taxon>
        <taxon>Bacillota</taxon>
        <taxon>Bacilli</taxon>
        <taxon>Bacillales</taxon>
        <taxon>Bacillaceae</taxon>
        <taxon>Oceanobacillus</taxon>
    </lineage>
</organism>
<feature type="domain" description="GFO/IDH/MocA-like oxidoreductase" evidence="2">
    <location>
        <begin position="131"/>
        <end position="259"/>
    </location>
</feature>
<dbReference type="InterPro" id="IPR055170">
    <property type="entry name" value="GFO_IDH_MocA-like_dom"/>
</dbReference>
<dbReference type="SUPFAM" id="SSF51735">
    <property type="entry name" value="NAD(P)-binding Rossmann-fold domains"/>
    <property type="match status" value="1"/>
</dbReference>
<dbReference type="Gene3D" id="3.40.50.720">
    <property type="entry name" value="NAD(P)-binding Rossmann-like Domain"/>
    <property type="match status" value="1"/>
</dbReference>
<accession>A0A495A710</accession>
<evidence type="ECO:0000259" key="1">
    <source>
        <dbReference type="Pfam" id="PF01408"/>
    </source>
</evidence>
<gene>
    <name evidence="3" type="ORF">D8M06_04910</name>
</gene>
<dbReference type="Proteomes" id="UP000269301">
    <property type="component" value="Unassembled WGS sequence"/>
</dbReference>